<dbReference type="AlphaFoldDB" id="A0A1M5E3C5"/>
<evidence type="ECO:0000313" key="4">
    <source>
        <dbReference type="EMBL" id="SHF73561.1"/>
    </source>
</evidence>
<reference evidence="4 5" key="1">
    <citation type="submission" date="2016-11" db="EMBL/GenBank/DDBJ databases">
        <authorList>
            <person name="Jaros S."/>
            <person name="Januszkiewicz K."/>
            <person name="Wedrychowicz H."/>
        </authorList>
    </citation>
    <scope>NUCLEOTIDE SEQUENCE [LARGE SCALE GENOMIC DNA]</scope>
    <source>
        <strain evidence="4 5">DSM 17918</strain>
    </source>
</reference>
<dbReference type="Pfam" id="PF00293">
    <property type="entry name" value="NUDIX"/>
    <property type="match status" value="1"/>
</dbReference>
<protein>
    <submittedName>
        <fullName evidence="4">ADP-ribose pyrophosphatase YjhB, NUDIX family</fullName>
    </submittedName>
</protein>
<sequence>MDMKPIRNSAKALIIQDGKLLCTKNKDQFGIFYLLPGGGQEPGETIVDALKRECQEEISAEIAIGDLLFVREYIGKNHEFAEWDSDIHQIEFIFSCALKSPIGDLKTGNVPDVWQIGIEWIQLSRLNEYRIYPSVLKSAVTPEGIFFDKVYLGDVN</sequence>
<keyword evidence="5" id="KW-1185">Reference proteome</keyword>
<dbReference type="EMBL" id="FQVH01000041">
    <property type="protein sequence ID" value="SHF73561.1"/>
    <property type="molecule type" value="Genomic_DNA"/>
</dbReference>
<feature type="domain" description="Nudix hydrolase" evidence="3">
    <location>
        <begin position="5"/>
        <end position="146"/>
    </location>
</feature>
<evidence type="ECO:0000256" key="2">
    <source>
        <dbReference type="ARBA" id="ARBA00022801"/>
    </source>
</evidence>
<dbReference type="InterPro" id="IPR000086">
    <property type="entry name" value="NUDIX_hydrolase_dom"/>
</dbReference>
<dbReference type="STRING" id="1121256.SAMN02746089_02468"/>
<evidence type="ECO:0000256" key="1">
    <source>
        <dbReference type="ARBA" id="ARBA00001946"/>
    </source>
</evidence>
<evidence type="ECO:0000313" key="5">
    <source>
        <dbReference type="Proteomes" id="UP000184088"/>
    </source>
</evidence>
<dbReference type="PROSITE" id="PS51462">
    <property type="entry name" value="NUDIX"/>
    <property type="match status" value="1"/>
</dbReference>
<keyword evidence="2" id="KW-0378">Hydrolase</keyword>
<dbReference type="GO" id="GO:0016787">
    <property type="term" value="F:hydrolase activity"/>
    <property type="evidence" value="ECO:0007669"/>
    <property type="project" value="UniProtKB-KW"/>
</dbReference>
<evidence type="ECO:0000259" key="3">
    <source>
        <dbReference type="PROSITE" id="PS51462"/>
    </source>
</evidence>
<dbReference type="PANTHER" id="PTHR43046">
    <property type="entry name" value="GDP-MANNOSE MANNOSYL HYDROLASE"/>
    <property type="match status" value="1"/>
</dbReference>
<dbReference type="PANTHER" id="PTHR43046:SF14">
    <property type="entry name" value="MUTT_NUDIX FAMILY PROTEIN"/>
    <property type="match status" value="1"/>
</dbReference>
<organism evidence="4 5">
    <name type="scientific">Caldanaerobius fijiensis DSM 17918</name>
    <dbReference type="NCBI Taxonomy" id="1121256"/>
    <lineage>
        <taxon>Bacteria</taxon>
        <taxon>Bacillati</taxon>
        <taxon>Bacillota</taxon>
        <taxon>Clostridia</taxon>
        <taxon>Thermoanaerobacterales</taxon>
        <taxon>Thermoanaerobacteraceae</taxon>
        <taxon>Caldanaerobius</taxon>
    </lineage>
</organism>
<dbReference type="Gene3D" id="3.90.79.10">
    <property type="entry name" value="Nucleoside Triphosphate Pyrophosphohydrolase"/>
    <property type="match status" value="1"/>
</dbReference>
<name>A0A1M5E3C5_9THEO</name>
<comment type="cofactor">
    <cofactor evidence="1">
        <name>Mg(2+)</name>
        <dbReference type="ChEBI" id="CHEBI:18420"/>
    </cofactor>
</comment>
<dbReference type="Proteomes" id="UP000184088">
    <property type="component" value="Unassembled WGS sequence"/>
</dbReference>
<gene>
    <name evidence="4" type="ORF">SAMN02746089_02468</name>
</gene>
<dbReference type="SUPFAM" id="SSF55811">
    <property type="entry name" value="Nudix"/>
    <property type="match status" value="1"/>
</dbReference>
<dbReference type="CDD" id="cd18880">
    <property type="entry name" value="NUDIX_ADPRase"/>
    <property type="match status" value="1"/>
</dbReference>
<dbReference type="InterPro" id="IPR015797">
    <property type="entry name" value="NUDIX_hydrolase-like_dom_sf"/>
</dbReference>
<accession>A0A1M5E3C5</accession>
<proteinExistence type="predicted"/>